<keyword evidence="3" id="KW-0540">Nuclease</keyword>
<keyword evidence="3" id="KW-0378">Hydrolase</keyword>
<dbReference type="RefSeq" id="WP_230842545.1">
    <property type="nucleotide sequence ID" value="NZ_CP063845.1"/>
</dbReference>
<reference evidence="3 4" key="1">
    <citation type="journal article" date="2021" name="Genome Biol. Evol.">
        <title>Complete Genome Sequencing of a Novel Gloeobacter Species from a Waterfall Cave in Mexico.</title>
        <authorList>
            <person name="Saw J.H."/>
            <person name="Cardona T."/>
            <person name="Montejano G."/>
        </authorList>
    </citation>
    <scope>NUCLEOTIDE SEQUENCE [LARGE SCALE GENOMIC DNA]</scope>
    <source>
        <strain evidence="3">MG652769</strain>
    </source>
</reference>
<feature type="domain" description="Putative restriction endonuclease" evidence="2">
    <location>
        <begin position="37"/>
        <end position="155"/>
    </location>
</feature>
<dbReference type="InterPro" id="IPR012296">
    <property type="entry name" value="Nuclease_put_TT1808"/>
</dbReference>
<gene>
    <name evidence="3" type="ORF">ISF26_03450</name>
</gene>
<protein>
    <submittedName>
        <fullName evidence="3">Uma2 family endonuclease</fullName>
    </submittedName>
</protein>
<feature type="compositionally biased region" description="Basic and acidic residues" evidence="1">
    <location>
        <begin position="214"/>
        <end position="242"/>
    </location>
</feature>
<feature type="region of interest" description="Disordered" evidence="1">
    <location>
        <begin position="207"/>
        <end position="242"/>
    </location>
</feature>
<sequence>MINQSHSRLPTADELPDSDDTPVDNELQDLIPGLLKLLLSTIWAERQDWFWGTDMALYFDPEDEPIVPDGFLALGVPRIKDENLRRSYVLWEEKVVPVLTLEVVSRKRRNEYRQKKLDYAALGVRYYVIYNALRQVKESLEVYRLEQGEYIPMSGNPVWLPDVGLAIGRERNVYQGVEREWLYWYDQVGERYLTPEERATEAARQAAEAARQAAEAERRAAEAERRAAEAEQRALEEASARKKAEVQLELLRRHLRDQGPEPGA</sequence>
<dbReference type="GO" id="GO:0004519">
    <property type="term" value="F:endonuclease activity"/>
    <property type="evidence" value="ECO:0007669"/>
    <property type="project" value="UniProtKB-KW"/>
</dbReference>
<evidence type="ECO:0000256" key="1">
    <source>
        <dbReference type="SAM" id="MobiDB-lite"/>
    </source>
</evidence>
<feature type="region of interest" description="Disordered" evidence="1">
    <location>
        <begin position="1"/>
        <end position="23"/>
    </location>
</feature>
<accession>A0ABY3PNQ5</accession>
<dbReference type="PANTHER" id="PTHR33352">
    <property type="entry name" value="SLR1095 PROTEIN"/>
    <property type="match status" value="1"/>
</dbReference>
<dbReference type="EMBL" id="CP063845">
    <property type="protein sequence ID" value="UFP95321.1"/>
    <property type="molecule type" value="Genomic_DNA"/>
</dbReference>
<dbReference type="InterPro" id="IPR008538">
    <property type="entry name" value="Uma2"/>
</dbReference>
<keyword evidence="3" id="KW-0255">Endonuclease</keyword>
<name>A0ABY3PNQ5_9CYAN</name>
<evidence type="ECO:0000313" key="3">
    <source>
        <dbReference type="EMBL" id="UFP95321.1"/>
    </source>
</evidence>
<keyword evidence="4" id="KW-1185">Reference proteome</keyword>
<dbReference type="PANTHER" id="PTHR33352:SF3">
    <property type="entry name" value="SLR1612 PROTEIN"/>
    <property type="match status" value="1"/>
</dbReference>
<proteinExistence type="predicted"/>
<evidence type="ECO:0000259" key="2">
    <source>
        <dbReference type="Pfam" id="PF05685"/>
    </source>
</evidence>
<evidence type="ECO:0000313" key="4">
    <source>
        <dbReference type="Proteomes" id="UP001054846"/>
    </source>
</evidence>
<dbReference type="SUPFAM" id="SSF52980">
    <property type="entry name" value="Restriction endonuclease-like"/>
    <property type="match status" value="1"/>
</dbReference>
<feature type="compositionally biased region" description="Acidic residues" evidence="1">
    <location>
        <begin position="14"/>
        <end position="23"/>
    </location>
</feature>
<dbReference type="InterPro" id="IPR011335">
    <property type="entry name" value="Restrct_endonuc-II-like"/>
</dbReference>
<dbReference type="CDD" id="cd06260">
    <property type="entry name" value="DUF820-like"/>
    <property type="match status" value="1"/>
</dbReference>
<organism evidence="3 4">
    <name type="scientific">Gloeobacter morelensis MG652769</name>
    <dbReference type="NCBI Taxonomy" id="2781736"/>
    <lineage>
        <taxon>Bacteria</taxon>
        <taxon>Bacillati</taxon>
        <taxon>Cyanobacteriota</taxon>
        <taxon>Cyanophyceae</taxon>
        <taxon>Gloeobacterales</taxon>
        <taxon>Gloeobacteraceae</taxon>
        <taxon>Gloeobacter</taxon>
        <taxon>Gloeobacter morelensis</taxon>
    </lineage>
</organism>
<dbReference type="Gene3D" id="3.90.1570.10">
    <property type="entry name" value="tt1808, chain A"/>
    <property type="match status" value="1"/>
</dbReference>
<dbReference type="Pfam" id="PF05685">
    <property type="entry name" value="Uma2"/>
    <property type="match status" value="1"/>
</dbReference>
<dbReference type="Proteomes" id="UP001054846">
    <property type="component" value="Chromosome"/>
</dbReference>